<dbReference type="EMBL" id="PP511876">
    <property type="protein sequence ID" value="XCD08407.1"/>
    <property type="molecule type" value="Genomic_DNA"/>
</dbReference>
<name>A0AAU8B7V4_9CAUD</name>
<protein>
    <submittedName>
        <fullName evidence="1">Uncharacterized protein</fullName>
    </submittedName>
</protein>
<sequence length="44" mass="5308">MYLSESTHCLHLSMEYLHMSYTIKNNFLIVHSYYLLITCEYSQS</sequence>
<reference evidence="1" key="1">
    <citation type="submission" date="2024-03" db="EMBL/GenBank/DDBJ databases">
        <title>Diverse circular DNA viruses in blood, oral, and fecal samples of captive lemurs.</title>
        <authorList>
            <person name="Paietta E.N."/>
            <person name="Kraberger S."/>
            <person name="Lund M.C."/>
            <person name="Custer J.M."/>
            <person name="Vargas K.M."/>
            <person name="Ehmke E.E."/>
            <person name="Yoder A.D."/>
            <person name="Varsani A."/>
        </authorList>
    </citation>
    <scope>NUCLEOTIDE SEQUENCE</scope>
    <source>
        <strain evidence="1">Duke_30FF_63</strain>
    </source>
</reference>
<organism evidence="1">
    <name type="scientific">Dulem virus 42</name>
    <dbReference type="NCBI Taxonomy" id="3145760"/>
    <lineage>
        <taxon>Viruses</taxon>
        <taxon>Duplodnaviria</taxon>
        <taxon>Heunggongvirae</taxon>
        <taxon>Uroviricota</taxon>
        <taxon>Caudoviricetes</taxon>
    </lineage>
</organism>
<accession>A0AAU8B7V4</accession>
<evidence type="ECO:0000313" key="1">
    <source>
        <dbReference type="EMBL" id="XCD08407.1"/>
    </source>
</evidence>
<proteinExistence type="predicted"/>